<organism evidence="2">
    <name type="scientific">Caldilineaceae bacterium SB0662_bin_9</name>
    <dbReference type="NCBI Taxonomy" id="2605258"/>
    <lineage>
        <taxon>Bacteria</taxon>
        <taxon>Bacillati</taxon>
        <taxon>Chloroflexota</taxon>
        <taxon>Caldilineae</taxon>
        <taxon>Caldilineales</taxon>
        <taxon>Caldilineaceae</taxon>
    </lineage>
</organism>
<gene>
    <name evidence="2" type="ORF">F4Y08_05030</name>
</gene>
<proteinExistence type="predicted"/>
<comment type="caution">
    <text evidence="2">The sequence shown here is derived from an EMBL/GenBank/DDBJ whole genome shotgun (WGS) entry which is preliminary data.</text>
</comment>
<dbReference type="EMBL" id="VXPY01000032">
    <property type="protein sequence ID" value="MYD89689.1"/>
    <property type="molecule type" value="Genomic_DNA"/>
</dbReference>
<protein>
    <submittedName>
        <fullName evidence="2">Uncharacterized protein</fullName>
    </submittedName>
</protein>
<keyword evidence="1" id="KW-0812">Transmembrane</keyword>
<sequence>MNRKLRDDLAATGIEPKAAVVLASLIPDVSALDDLHDRFDEFEATIDREFARQRRILTGLALLTIAAIVVSAILDGGGS</sequence>
<evidence type="ECO:0000313" key="2">
    <source>
        <dbReference type="EMBL" id="MYD89689.1"/>
    </source>
</evidence>
<feature type="transmembrane region" description="Helical" evidence="1">
    <location>
        <begin position="56"/>
        <end position="74"/>
    </location>
</feature>
<keyword evidence="1" id="KW-0472">Membrane</keyword>
<keyword evidence="1" id="KW-1133">Transmembrane helix</keyword>
<evidence type="ECO:0000256" key="1">
    <source>
        <dbReference type="SAM" id="Phobius"/>
    </source>
</evidence>
<accession>A0A6B1DPN7</accession>
<dbReference type="AlphaFoldDB" id="A0A6B1DPN7"/>
<reference evidence="2" key="1">
    <citation type="submission" date="2019-09" db="EMBL/GenBank/DDBJ databases">
        <title>Characterisation of the sponge microbiome using genome-centric metagenomics.</title>
        <authorList>
            <person name="Engelberts J.P."/>
            <person name="Robbins S.J."/>
            <person name="De Goeij J.M."/>
            <person name="Aranda M."/>
            <person name="Bell S.C."/>
            <person name="Webster N.S."/>
        </authorList>
    </citation>
    <scope>NUCLEOTIDE SEQUENCE</scope>
    <source>
        <strain evidence="2">SB0662_bin_9</strain>
    </source>
</reference>
<name>A0A6B1DPN7_9CHLR</name>